<evidence type="ECO:0000259" key="8">
    <source>
        <dbReference type="PROSITE" id="PS50928"/>
    </source>
</evidence>
<dbReference type="RefSeq" id="WP_142054983.1">
    <property type="nucleotide sequence ID" value="NZ_VFPA01000002.1"/>
</dbReference>
<dbReference type="AlphaFoldDB" id="A0A543DP60"/>
<evidence type="ECO:0000256" key="3">
    <source>
        <dbReference type="ARBA" id="ARBA00022475"/>
    </source>
</evidence>
<feature type="transmembrane region" description="Helical" evidence="7">
    <location>
        <begin position="105"/>
        <end position="126"/>
    </location>
</feature>
<evidence type="ECO:0000256" key="2">
    <source>
        <dbReference type="ARBA" id="ARBA00022448"/>
    </source>
</evidence>
<comment type="subcellular location">
    <subcellularLocation>
        <location evidence="1 7">Cell membrane</location>
        <topology evidence="1 7">Multi-pass membrane protein</topology>
    </subcellularLocation>
</comment>
<dbReference type="GO" id="GO:0055085">
    <property type="term" value="P:transmembrane transport"/>
    <property type="evidence" value="ECO:0007669"/>
    <property type="project" value="InterPro"/>
</dbReference>
<evidence type="ECO:0000256" key="4">
    <source>
        <dbReference type="ARBA" id="ARBA00022692"/>
    </source>
</evidence>
<feature type="domain" description="ABC transmembrane type-1" evidence="8">
    <location>
        <begin position="99"/>
        <end position="300"/>
    </location>
</feature>
<feature type="transmembrane region" description="Helical" evidence="7">
    <location>
        <begin position="175"/>
        <end position="195"/>
    </location>
</feature>
<accession>A0A543DP60</accession>
<dbReference type="PANTHER" id="PTHR43163:SF6">
    <property type="entry name" value="DIPEPTIDE TRANSPORT SYSTEM PERMEASE PROTEIN DPPB-RELATED"/>
    <property type="match status" value="1"/>
</dbReference>
<dbReference type="Gene3D" id="1.10.3720.10">
    <property type="entry name" value="MetI-like"/>
    <property type="match status" value="1"/>
</dbReference>
<feature type="transmembrane region" description="Helical" evidence="7">
    <location>
        <begin position="282"/>
        <end position="303"/>
    </location>
</feature>
<evidence type="ECO:0000256" key="6">
    <source>
        <dbReference type="ARBA" id="ARBA00023136"/>
    </source>
</evidence>
<keyword evidence="3" id="KW-1003">Cell membrane</keyword>
<keyword evidence="6 7" id="KW-0472">Membrane</keyword>
<organism evidence="9 10">
    <name type="scientific">Pseudonocardia kunmingensis</name>
    <dbReference type="NCBI Taxonomy" id="630975"/>
    <lineage>
        <taxon>Bacteria</taxon>
        <taxon>Bacillati</taxon>
        <taxon>Actinomycetota</taxon>
        <taxon>Actinomycetes</taxon>
        <taxon>Pseudonocardiales</taxon>
        <taxon>Pseudonocardiaceae</taxon>
        <taxon>Pseudonocardia</taxon>
    </lineage>
</organism>
<evidence type="ECO:0000256" key="5">
    <source>
        <dbReference type="ARBA" id="ARBA00022989"/>
    </source>
</evidence>
<dbReference type="EMBL" id="VFPA01000002">
    <property type="protein sequence ID" value="TQM11111.1"/>
    <property type="molecule type" value="Genomic_DNA"/>
</dbReference>
<keyword evidence="10" id="KW-1185">Reference proteome</keyword>
<comment type="similarity">
    <text evidence="7">Belongs to the binding-protein-dependent transport system permease family.</text>
</comment>
<keyword evidence="2 7" id="KW-0813">Transport</keyword>
<gene>
    <name evidence="9" type="ORF">FB558_3655</name>
</gene>
<dbReference type="InterPro" id="IPR000515">
    <property type="entry name" value="MetI-like"/>
</dbReference>
<evidence type="ECO:0000256" key="7">
    <source>
        <dbReference type="RuleBase" id="RU363032"/>
    </source>
</evidence>
<name>A0A543DP60_9PSEU</name>
<evidence type="ECO:0000313" key="10">
    <source>
        <dbReference type="Proteomes" id="UP000315677"/>
    </source>
</evidence>
<proteinExistence type="inferred from homology"/>
<evidence type="ECO:0000313" key="9">
    <source>
        <dbReference type="EMBL" id="TQM11111.1"/>
    </source>
</evidence>
<dbReference type="CDD" id="cd06261">
    <property type="entry name" value="TM_PBP2"/>
    <property type="match status" value="1"/>
</dbReference>
<keyword evidence="5 7" id="KW-1133">Transmembrane helix</keyword>
<dbReference type="PROSITE" id="PS50928">
    <property type="entry name" value="ABC_TM1"/>
    <property type="match status" value="1"/>
</dbReference>
<dbReference type="SUPFAM" id="SSF161098">
    <property type="entry name" value="MetI-like"/>
    <property type="match status" value="1"/>
</dbReference>
<dbReference type="Pfam" id="PF19300">
    <property type="entry name" value="BPD_transp_1_N"/>
    <property type="match status" value="1"/>
</dbReference>
<reference evidence="9 10" key="1">
    <citation type="submission" date="2019-06" db="EMBL/GenBank/DDBJ databases">
        <title>Sequencing the genomes of 1000 actinobacteria strains.</title>
        <authorList>
            <person name="Klenk H.-P."/>
        </authorList>
    </citation>
    <scope>NUCLEOTIDE SEQUENCE [LARGE SCALE GENOMIC DNA]</scope>
    <source>
        <strain evidence="9 10">DSM 45301</strain>
    </source>
</reference>
<protein>
    <submittedName>
        <fullName evidence="9">Peptide/nickel transport system permease protein</fullName>
    </submittedName>
</protein>
<dbReference type="Pfam" id="PF00528">
    <property type="entry name" value="BPD_transp_1"/>
    <property type="match status" value="1"/>
</dbReference>
<dbReference type="PANTHER" id="PTHR43163">
    <property type="entry name" value="DIPEPTIDE TRANSPORT SYSTEM PERMEASE PROTEIN DPPB-RELATED"/>
    <property type="match status" value="1"/>
</dbReference>
<dbReference type="Proteomes" id="UP000315677">
    <property type="component" value="Unassembled WGS sequence"/>
</dbReference>
<dbReference type="InterPro" id="IPR035906">
    <property type="entry name" value="MetI-like_sf"/>
</dbReference>
<feature type="transmembrane region" description="Helical" evidence="7">
    <location>
        <begin position="138"/>
        <end position="163"/>
    </location>
</feature>
<comment type="caution">
    <text evidence="9">The sequence shown here is derived from an EMBL/GenBank/DDBJ whole genome shotgun (WGS) entry which is preliminary data.</text>
</comment>
<feature type="transmembrane region" description="Helical" evidence="7">
    <location>
        <begin position="235"/>
        <end position="262"/>
    </location>
</feature>
<dbReference type="OrthoDB" id="147688at2"/>
<keyword evidence="4 7" id="KW-0812">Transmembrane</keyword>
<evidence type="ECO:0000256" key="1">
    <source>
        <dbReference type="ARBA" id="ARBA00004651"/>
    </source>
</evidence>
<dbReference type="GO" id="GO:0005886">
    <property type="term" value="C:plasma membrane"/>
    <property type="evidence" value="ECO:0007669"/>
    <property type="project" value="UniProtKB-SubCell"/>
</dbReference>
<dbReference type="InterPro" id="IPR045621">
    <property type="entry name" value="BPD_transp_1_N"/>
</dbReference>
<sequence length="314" mass="33421">MRRYVVSRVLLLVPTLFGIALLTFLLANLTPGDPAYSYYTRLNGRPPAEQELVQVRSELGLDRPVAVRFADFVGGAVTGDLGVSYSTRRPVTDELFRRIGFTVQLAIPAAVLALLVAVPAGVLCAVRRNRVVDQVVRVVSLVGASIPSFWLALVLISVFAVQLHLVPVAGRGSPAGYMLPVLTLAMIPAATLTRFTRSAVLEVMGSDHVLAARAKGLRELRVVGNHALRNAMIPLVTAFSTSVAGLFAGAAVVETIFVWPGVGKLLVDAILERDHPTIQGTILYAGVAFAVINLVVDLTYAALDPRVSVGRGAP</sequence>